<dbReference type="PANTHER" id="PTHR45947">
    <property type="entry name" value="SULFOQUINOVOSYL TRANSFERASE SQD2"/>
    <property type="match status" value="1"/>
</dbReference>
<dbReference type="CDD" id="cd03801">
    <property type="entry name" value="GT4_PimA-like"/>
    <property type="match status" value="1"/>
</dbReference>
<dbReference type="InterPro" id="IPR001296">
    <property type="entry name" value="Glyco_trans_1"/>
</dbReference>
<comment type="caution">
    <text evidence="3">The sequence shown here is derived from an EMBL/GenBank/DDBJ whole genome shotgun (WGS) entry which is preliminary data.</text>
</comment>
<feature type="domain" description="Glycosyl transferase family 1" evidence="1">
    <location>
        <begin position="182"/>
        <end position="348"/>
    </location>
</feature>
<evidence type="ECO:0000259" key="1">
    <source>
        <dbReference type="Pfam" id="PF00534"/>
    </source>
</evidence>
<dbReference type="InterPro" id="IPR028098">
    <property type="entry name" value="Glyco_trans_4-like_N"/>
</dbReference>
<evidence type="ECO:0008006" key="5">
    <source>
        <dbReference type="Google" id="ProtNLM"/>
    </source>
</evidence>
<dbReference type="Pfam" id="PF13439">
    <property type="entry name" value="Glyco_transf_4"/>
    <property type="match status" value="1"/>
</dbReference>
<evidence type="ECO:0000313" key="3">
    <source>
        <dbReference type="EMBL" id="OGY51376.1"/>
    </source>
</evidence>
<dbReference type="Pfam" id="PF00534">
    <property type="entry name" value="Glycos_transf_1"/>
    <property type="match status" value="1"/>
</dbReference>
<evidence type="ECO:0000313" key="4">
    <source>
        <dbReference type="Proteomes" id="UP000177376"/>
    </source>
</evidence>
<reference evidence="3 4" key="1">
    <citation type="journal article" date="2016" name="Nat. Commun.">
        <title>Thousands of microbial genomes shed light on interconnected biogeochemical processes in an aquifer system.</title>
        <authorList>
            <person name="Anantharaman K."/>
            <person name="Brown C.T."/>
            <person name="Hug L.A."/>
            <person name="Sharon I."/>
            <person name="Castelle C.J."/>
            <person name="Probst A.J."/>
            <person name="Thomas B.C."/>
            <person name="Singh A."/>
            <person name="Wilkins M.J."/>
            <person name="Karaoz U."/>
            <person name="Brodie E.L."/>
            <person name="Williams K.H."/>
            <person name="Hubbard S.S."/>
            <person name="Banfield J.F."/>
        </authorList>
    </citation>
    <scope>NUCLEOTIDE SEQUENCE [LARGE SCALE GENOMIC DNA]</scope>
</reference>
<dbReference type="InterPro" id="IPR050194">
    <property type="entry name" value="Glycosyltransferase_grp1"/>
</dbReference>
<organism evidence="3 4">
    <name type="scientific">Candidatus Buchananbacteria bacterium RIFCSPLOWO2_01_FULL_39_33</name>
    <dbReference type="NCBI Taxonomy" id="1797543"/>
    <lineage>
        <taxon>Bacteria</taxon>
        <taxon>Candidatus Buchananiibacteriota</taxon>
    </lineage>
</organism>
<accession>A0A1G1YHU6</accession>
<sequence>MKIGYFTDNFPPRIGGVATYSFELPYYFKKLRPESEIEVIVFDRQLNPDQPISISGVKISRFPKNSVWQTGKIIFKIIKNSHFDVVQATTFFPVGFWVALLAKIFKVKSCLTIYGTEAVTHYGSFLTKAVKYLTLLMFDEIAAFSQSTKKLMLDRQQLNKRKISVIYPAISELDSERIYDVRDKFELAADDFVVLFVGRLVARKGALDLIKAVALTGDEKIKLILAGGGEQDQLEQYVKDNNLAKQIFFAGNIPHEGILNYYQAAQVFSMPSFFDKNKGDIEGLGIVYLEAQINGLPVIGTDSGGIPEAIADKVSGFVVPARDINALADKIKLLKNDQELYQKMSQQAVDFVKREFNWQKNIDQHLVIYKKK</sequence>
<protein>
    <recommendedName>
        <fullName evidence="5">Glycosyl transferase family 1 domain-containing protein</fullName>
    </recommendedName>
</protein>
<dbReference type="Gene3D" id="3.40.50.2000">
    <property type="entry name" value="Glycogen Phosphorylase B"/>
    <property type="match status" value="2"/>
</dbReference>
<dbReference type="EMBL" id="MHIM01000038">
    <property type="protein sequence ID" value="OGY51376.1"/>
    <property type="molecule type" value="Genomic_DNA"/>
</dbReference>
<proteinExistence type="predicted"/>
<dbReference type="Proteomes" id="UP000177376">
    <property type="component" value="Unassembled WGS sequence"/>
</dbReference>
<dbReference type="AlphaFoldDB" id="A0A1G1YHU6"/>
<dbReference type="PANTHER" id="PTHR45947:SF3">
    <property type="entry name" value="SULFOQUINOVOSYL TRANSFERASE SQD2"/>
    <property type="match status" value="1"/>
</dbReference>
<evidence type="ECO:0000259" key="2">
    <source>
        <dbReference type="Pfam" id="PF13439"/>
    </source>
</evidence>
<dbReference type="GO" id="GO:0016757">
    <property type="term" value="F:glycosyltransferase activity"/>
    <property type="evidence" value="ECO:0007669"/>
    <property type="project" value="InterPro"/>
</dbReference>
<gene>
    <name evidence="3" type="ORF">A3A02_00440</name>
</gene>
<dbReference type="SUPFAM" id="SSF53756">
    <property type="entry name" value="UDP-Glycosyltransferase/glycogen phosphorylase"/>
    <property type="match status" value="1"/>
</dbReference>
<feature type="domain" description="Glycosyltransferase subfamily 4-like N-terminal" evidence="2">
    <location>
        <begin position="14"/>
        <end position="170"/>
    </location>
</feature>
<name>A0A1G1YHU6_9BACT</name>